<dbReference type="InterPro" id="IPR046848">
    <property type="entry name" value="E_motif"/>
</dbReference>
<dbReference type="PANTHER" id="PTHR47926">
    <property type="entry name" value="PENTATRICOPEPTIDE REPEAT-CONTAINING PROTEIN"/>
    <property type="match status" value="1"/>
</dbReference>
<dbReference type="FunFam" id="1.25.40.10:FF:000333">
    <property type="entry name" value="Pentatricopeptide repeat-containing protein"/>
    <property type="match status" value="1"/>
</dbReference>
<proteinExistence type="inferred from homology"/>
<feature type="repeat" description="PPR" evidence="3">
    <location>
        <begin position="208"/>
        <end position="242"/>
    </location>
</feature>
<organism evidence="5 6">
    <name type="scientific">Asparagus officinalis</name>
    <name type="common">Garden asparagus</name>
    <dbReference type="NCBI Taxonomy" id="4686"/>
    <lineage>
        <taxon>Eukaryota</taxon>
        <taxon>Viridiplantae</taxon>
        <taxon>Streptophyta</taxon>
        <taxon>Embryophyta</taxon>
        <taxon>Tracheophyta</taxon>
        <taxon>Spermatophyta</taxon>
        <taxon>Magnoliopsida</taxon>
        <taxon>Liliopsida</taxon>
        <taxon>Asparagales</taxon>
        <taxon>Asparagaceae</taxon>
        <taxon>Asparagoideae</taxon>
        <taxon>Asparagus</taxon>
    </lineage>
</organism>
<dbReference type="FunFam" id="1.25.40.10:FF:000470">
    <property type="entry name" value="Pentatricopeptide repeat-containing protein At5g66520"/>
    <property type="match status" value="1"/>
</dbReference>
<evidence type="ECO:0000313" key="5">
    <source>
        <dbReference type="EMBL" id="ONK63052.1"/>
    </source>
</evidence>
<sequence>MLVPAKTLELKFAMSLIQQSTSLLQLFQLQSLLLKTSLNLNNFVTAKFLRKCLAFSPPKSLPYARALFDHVHAPDTFLYNTLIRAYLQSQNPIESLHLFRRMRLVDGASPDSFSLSLGIQACARSSEKGMGEVIHAHVVKLGFVSDLFIETALIEMYAKIGDIVLARKVFGLMPERDLVAYNVMLAEYVGCGEIGQARILFDEMPIKDLVSWNTMIHGYAKSGEVNSAREIFDRSREKDLVSWSSIISAYAQNKQCNEALRLFKGMQLGGIVPDKVTMVSVLSACADIGALGMGKTIHKFIEKNKIEIDVKLGTSLVDMYAKCGDIENSLQVFHGMDERDVLTWSSMIIGLASHGLGNDALRFFSKMIQEGIKPNDITFVGVLSACNHNGLVDEGRAHFNSMNNVYKISPKVEHYGCMVDLLGRAGHIKQARQLIEDMPFEPDAVVWRALLGSCRTYKNIEIAEEAINNLINLEPYVDGHYVLLSNIYAQANRWADVAEVRKLMRGANIQRIPGSSSIEIGNIVHEFVAGDNSHPRSDEIYKMLAEMIDRLKWAGYEPVTSLVLQDVDEQTKESALIQHSEKLAIAFGLLISVPKSTIRIVKNLRVCEDCHAAIKLISLVYERKLIVRDRNRFHHFADGKCSCGDYW</sequence>
<dbReference type="Pfam" id="PF12854">
    <property type="entry name" value="PPR_1"/>
    <property type="match status" value="1"/>
</dbReference>
<dbReference type="Gramene" id="ONK63052">
    <property type="protein sequence ID" value="ONK63052"/>
    <property type="gene ID" value="A4U43_C07F10920"/>
</dbReference>
<dbReference type="AlphaFoldDB" id="A0A5P1EB09"/>
<feature type="repeat" description="PPR" evidence="3">
    <location>
        <begin position="75"/>
        <end position="109"/>
    </location>
</feature>
<name>A0A5P1EB09_ASPOF</name>
<accession>A0A5P1EB09</accession>
<evidence type="ECO:0000259" key="4">
    <source>
        <dbReference type="Pfam" id="PF14432"/>
    </source>
</evidence>
<feature type="domain" description="DYW" evidence="4">
    <location>
        <begin position="555"/>
        <end position="647"/>
    </location>
</feature>
<keyword evidence="2" id="KW-0677">Repeat</keyword>
<evidence type="ECO:0000313" key="6">
    <source>
        <dbReference type="Proteomes" id="UP000243459"/>
    </source>
</evidence>
<dbReference type="Proteomes" id="UP000243459">
    <property type="component" value="Chromosome 7"/>
</dbReference>
<dbReference type="Pfam" id="PF13041">
    <property type="entry name" value="PPR_2"/>
    <property type="match status" value="2"/>
</dbReference>
<dbReference type="GO" id="GO:0003729">
    <property type="term" value="F:mRNA binding"/>
    <property type="evidence" value="ECO:0007669"/>
    <property type="project" value="UniProtKB-ARBA"/>
</dbReference>
<dbReference type="PROSITE" id="PS51375">
    <property type="entry name" value="PPR"/>
    <property type="match status" value="3"/>
</dbReference>
<comment type="similarity">
    <text evidence="1">Belongs to the PPR family. PCMP-H subfamily.</text>
</comment>
<dbReference type="InterPro" id="IPR032867">
    <property type="entry name" value="DYW_dom"/>
</dbReference>
<dbReference type="NCBIfam" id="TIGR00756">
    <property type="entry name" value="PPR"/>
    <property type="match status" value="4"/>
</dbReference>
<protein>
    <recommendedName>
        <fullName evidence="4">DYW domain-containing protein</fullName>
    </recommendedName>
</protein>
<evidence type="ECO:0000256" key="1">
    <source>
        <dbReference type="ARBA" id="ARBA00006643"/>
    </source>
</evidence>
<feature type="repeat" description="PPR" evidence="3">
    <location>
        <begin position="340"/>
        <end position="374"/>
    </location>
</feature>
<dbReference type="Pfam" id="PF14432">
    <property type="entry name" value="DYW_deaminase"/>
    <property type="match status" value="1"/>
</dbReference>
<dbReference type="Pfam" id="PF20430">
    <property type="entry name" value="Eplus_motif"/>
    <property type="match status" value="1"/>
</dbReference>
<dbReference type="InterPro" id="IPR046960">
    <property type="entry name" value="PPR_At4g14850-like_plant"/>
</dbReference>
<evidence type="ECO:0000256" key="2">
    <source>
        <dbReference type="ARBA" id="ARBA00022737"/>
    </source>
</evidence>
<dbReference type="Pfam" id="PF20431">
    <property type="entry name" value="E_motif"/>
    <property type="match status" value="1"/>
</dbReference>
<evidence type="ECO:0000256" key="3">
    <source>
        <dbReference type="PROSITE-ProRule" id="PRU00708"/>
    </source>
</evidence>
<keyword evidence="6" id="KW-1185">Reference proteome</keyword>
<dbReference type="InterPro" id="IPR002885">
    <property type="entry name" value="PPR_rpt"/>
</dbReference>
<dbReference type="EMBL" id="CM007387">
    <property type="protein sequence ID" value="ONK63052.1"/>
    <property type="molecule type" value="Genomic_DNA"/>
</dbReference>
<dbReference type="FunFam" id="1.25.40.10:FF:000690">
    <property type="entry name" value="Pentatricopeptide repeat-containing protein"/>
    <property type="match status" value="1"/>
</dbReference>
<dbReference type="OrthoDB" id="750171at2759"/>
<dbReference type="InterPro" id="IPR011990">
    <property type="entry name" value="TPR-like_helical_dom_sf"/>
</dbReference>
<dbReference type="OMA" id="FSWSSMM"/>
<dbReference type="PANTHER" id="PTHR47926:SF344">
    <property type="entry name" value="OS07G0636900 PROTEIN"/>
    <property type="match status" value="1"/>
</dbReference>
<dbReference type="GO" id="GO:0008270">
    <property type="term" value="F:zinc ion binding"/>
    <property type="evidence" value="ECO:0007669"/>
    <property type="project" value="InterPro"/>
</dbReference>
<dbReference type="Gene3D" id="1.25.40.10">
    <property type="entry name" value="Tetratricopeptide repeat domain"/>
    <property type="match status" value="4"/>
</dbReference>
<dbReference type="GO" id="GO:0009451">
    <property type="term" value="P:RNA modification"/>
    <property type="evidence" value="ECO:0007669"/>
    <property type="project" value="InterPro"/>
</dbReference>
<dbReference type="InterPro" id="IPR046849">
    <property type="entry name" value="E2_motif"/>
</dbReference>
<gene>
    <name evidence="5" type="ORF">A4U43_C07F10920</name>
</gene>
<dbReference type="Pfam" id="PF01535">
    <property type="entry name" value="PPR"/>
    <property type="match status" value="4"/>
</dbReference>
<reference evidence="6" key="1">
    <citation type="journal article" date="2017" name="Nat. Commun.">
        <title>The asparagus genome sheds light on the origin and evolution of a young Y chromosome.</title>
        <authorList>
            <person name="Harkess A."/>
            <person name="Zhou J."/>
            <person name="Xu C."/>
            <person name="Bowers J.E."/>
            <person name="Van der Hulst R."/>
            <person name="Ayyampalayam S."/>
            <person name="Mercati F."/>
            <person name="Riccardi P."/>
            <person name="McKain M.R."/>
            <person name="Kakrana A."/>
            <person name="Tang H."/>
            <person name="Ray J."/>
            <person name="Groenendijk J."/>
            <person name="Arikit S."/>
            <person name="Mathioni S.M."/>
            <person name="Nakano M."/>
            <person name="Shan H."/>
            <person name="Telgmann-Rauber A."/>
            <person name="Kanno A."/>
            <person name="Yue Z."/>
            <person name="Chen H."/>
            <person name="Li W."/>
            <person name="Chen Y."/>
            <person name="Xu X."/>
            <person name="Zhang Y."/>
            <person name="Luo S."/>
            <person name="Chen H."/>
            <person name="Gao J."/>
            <person name="Mao Z."/>
            <person name="Pires J.C."/>
            <person name="Luo M."/>
            <person name="Kudrna D."/>
            <person name="Wing R.A."/>
            <person name="Meyers B.C."/>
            <person name="Yi K."/>
            <person name="Kong H."/>
            <person name="Lavrijsen P."/>
            <person name="Sunseri F."/>
            <person name="Falavigna A."/>
            <person name="Ye Y."/>
            <person name="Leebens-Mack J.H."/>
            <person name="Chen G."/>
        </authorList>
    </citation>
    <scope>NUCLEOTIDE SEQUENCE [LARGE SCALE GENOMIC DNA]</scope>
    <source>
        <strain evidence="6">cv. DH0086</strain>
    </source>
</reference>